<dbReference type="InterPro" id="IPR001173">
    <property type="entry name" value="Glyco_trans_2-like"/>
</dbReference>
<dbReference type="GO" id="GO:0016740">
    <property type="term" value="F:transferase activity"/>
    <property type="evidence" value="ECO:0007669"/>
    <property type="project" value="UniProtKB-KW"/>
</dbReference>
<name>A0A2S7SVZ0_9BACT</name>
<evidence type="ECO:0000313" key="4">
    <source>
        <dbReference type="Proteomes" id="UP000239872"/>
    </source>
</evidence>
<dbReference type="PANTHER" id="PTHR43630:SF2">
    <property type="entry name" value="GLYCOSYLTRANSFERASE"/>
    <property type="match status" value="1"/>
</dbReference>
<dbReference type="RefSeq" id="WP_105039828.1">
    <property type="nucleotide sequence ID" value="NZ_PPSL01000003.1"/>
</dbReference>
<evidence type="ECO:0000313" key="3">
    <source>
        <dbReference type="EMBL" id="PQJ11100.1"/>
    </source>
</evidence>
<feature type="domain" description="Glycosyltransferase 2-like" evidence="2">
    <location>
        <begin position="5"/>
        <end position="147"/>
    </location>
</feature>
<proteinExistence type="inferred from homology"/>
<dbReference type="Gene3D" id="3.90.550.10">
    <property type="entry name" value="Spore Coat Polysaccharide Biosynthesis Protein SpsA, Chain A"/>
    <property type="match status" value="1"/>
</dbReference>
<keyword evidence="4" id="KW-1185">Reference proteome</keyword>
<evidence type="ECO:0000259" key="2">
    <source>
        <dbReference type="Pfam" id="PF00535"/>
    </source>
</evidence>
<dbReference type="InterPro" id="IPR029044">
    <property type="entry name" value="Nucleotide-diphossugar_trans"/>
</dbReference>
<comment type="similarity">
    <text evidence="1">Belongs to the glycosyltransferase 2 family. WaaE/KdtX subfamily.</text>
</comment>
<dbReference type="SUPFAM" id="SSF53448">
    <property type="entry name" value="Nucleotide-diphospho-sugar transferases"/>
    <property type="match status" value="1"/>
</dbReference>
<reference evidence="3 4" key="1">
    <citation type="submission" date="2018-01" db="EMBL/GenBank/DDBJ databases">
        <title>A novel member of the phylum Bacteroidetes isolated from glacier ice.</title>
        <authorList>
            <person name="Liu Q."/>
            <person name="Xin Y.-H."/>
        </authorList>
    </citation>
    <scope>NUCLEOTIDE SEQUENCE [LARGE SCALE GENOMIC DNA]</scope>
    <source>
        <strain evidence="3 4">RB1R16</strain>
    </source>
</reference>
<evidence type="ECO:0000256" key="1">
    <source>
        <dbReference type="ARBA" id="ARBA00038494"/>
    </source>
</evidence>
<comment type="caution">
    <text evidence="3">The sequence shown here is derived from an EMBL/GenBank/DDBJ whole genome shotgun (WGS) entry which is preliminary data.</text>
</comment>
<dbReference type="EMBL" id="PPSL01000003">
    <property type="protein sequence ID" value="PQJ11100.1"/>
    <property type="molecule type" value="Genomic_DNA"/>
</dbReference>
<dbReference type="AlphaFoldDB" id="A0A2S7SVZ0"/>
<accession>A0A2S7SVZ0</accession>
<dbReference type="OrthoDB" id="9815923at2"/>
<dbReference type="PANTHER" id="PTHR43630">
    <property type="entry name" value="POLY-BETA-1,6-N-ACETYL-D-GLUCOSAMINE SYNTHASE"/>
    <property type="match status" value="1"/>
</dbReference>
<dbReference type="CDD" id="cd02511">
    <property type="entry name" value="Beta4Glucosyltransferase"/>
    <property type="match status" value="1"/>
</dbReference>
<organism evidence="3 4">
    <name type="scientific">Flavipsychrobacter stenotrophus</name>
    <dbReference type="NCBI Taxonomy" id="2077091"/>
    <lineage>
        <taxon>Bacteria</taxon>
        <taxon>Pseudomonadati</taxon>
        <taxon>Bacteroidota</taxon>
        <taxon>Chitinophagia</taxon>
        <taxon>Chitinophagales</taxon>
        <taxon>Chitinophagaceae</taxon>
        <taxon>Flavipsychrobacter</taxon>
    </lineage>
</organism>
<gene>
    <name evidence="3" type="ORF">CJD36_014120</name>
</gene>
<sequence length="252" mass="29123">MIKLSVAIITFNEEENIGRCLASLKDVADEIIVVDSNSTDKTAEIARSYGATVILNPFEGYGQQKNLATDSAANDWVLSLDADEELAPEITKSILQVKEHQQYNVYEIARFTNYCGQWIKHSGWYPDKQTRLYNRTKGRWIEKKVHEYWDLFEEGKKGLLKGDLLHYSYTSLEDHLSKIDRYSELSALDAVARGKKASLLTIIFSPFWHFFNEYFIKLGFLDGFHGYTICKLSAYATFSKYTKIRMFSKMQK</sequence>
<protein>
    <submittedName>
        <fullName evidence="3">Glycosyltransferase family 2 protein</fullName>
    </submittedName>
</protein>
<dbReference type="Pfam" id="PF00535">
    <property type="entry name" value="Glycos_transf_2"/>
    <property type="match status" value="1"/>
</dbReference>
<keyword evidence="3" id="KW-0808">Transferase</keyword>
<dbReference type="Proteomes" id="UP000239872">
    <property type="component" value="Unassembled WGS sequence"/>
</dbReference>